<dbReference type="AlphaFoldDB" id="A0AAV7V8L4"/>
<dbReference type="GO" id="GO:0032259">
    <property type="term" value="P:methylation"/>
    <property type="evidence" value="ECO:0007669"/>
    <property type="project" value="UniProtKB-KW"/>
</dbReference>
<keyword evidence="2" id="KW-0489">Methyltransferase</keyword>
<keyword evidence="3" id="KW-0808">Transferase</keyword>
<dbReference type="GO" id="GO:0005829">
    <property type="term" value="C:cytosol"/>
    <property type="evidence" value="ECO:0007669"/>
    <property type="project" value="TreeGrafter"/>
</dbReference>
<protein>
    <submittedName>
        <fullName evidence="5">Uncharacterized protein</fullName>
    </submittedName>
</protein>
<sequence length="342" mass="37469">MPRGVLLKGVLLRGDAERGAAEGSAAEARAVEGRAAEGSAAEGRAAEGVLLKGVLLKGELLKGVLLKWELLKGVLLRGEMLKGVLLKGVLLKGELLKGVLLRGVLQKGVLQKGVLLKELLQFAGAAKGGSLIQVSIGPVIHYTIPCSEYFDEITFACLNDKSIDELQKWLKNDPDAMDCSHAIQFFCELQGSSETWIEKQNMIQQKVKHVFECDIDRSDPLSPNVLPKADCLLLVHSLEFLCEDKKTFCDALKNLSSLLKSGGHVIMATVLEATFYMVGDVKFPYLCFNEGFLGDAFTNAGFVIEEHHIYNRKINSLYDITDYRGVMILKACKESYIKCSGT</sequence>
<dbReference type="InterPro" id="IPR029063">
    <property type="entry name" value="SAM-dependent_MTases_sf"/>
</dbReference>
<dbReference type="Pfam" id="PF01234">
    <property type="entry name" value="NNMT_PNMT_TEMT"/>
    <property type="match status" value="1"/>
</dbReference>
<dbReference type="InterPro" id="IPR000940">
    <property type="entry name" value="NNMT_TEMT_trans"/>
</dbReference>
<evidence type="ECO:0000313" key="6">
    <source>
        <dbReference type="Proteomes" id="UP001066276"/>
    </source>
</evidence>
<dbReference type="SUPFAM" id="SSF53335">
    <property type="entry name" value="S-adenosyl-L-methionine-dependent methyltransferases"/>
    <property type="match status" value="1"/>
</dbReference>
<dbReference type="PANTHER" id="PTHR10867:SF32">
    <property type="entry name" value="NICOTINAMIDE N-METHYLTRANSFERASE"/>
    <property type="match status" value="1"/>
</dbReference>
<dbReference type="PROSITE" id="PS51681">
    <property type="entry name" value="SAM_MT_NNMT_PNMT_TEMT"/>
    <property type="match status" value="1"/>
</dbReference>
<keyword evidence="6" id="KW-1185">Reference proteome</keyword>
<comment type="caution">
    <text evidence="5">The sequence shown here is derived from an EMBL/GenBank/DDBJ whole genome shotgun (WGS) entry which is preliminary data.</text>
</comment>
<evidence type="ECO:0000256" key="3">
    <source>
        <dbReference type="ARBA" id="ARBA00022679"/>
    </source>
</evidence>
<evidence type="ECO:0000256" key="4">
    <source>
        <dbReference type="ARBA" id="ARBA00022691"/>
    </source>
</evidence>
<dbReference type="PANTHER" id="PTHR10867">
    <property type="entry name" value="NNMT/PNMT/TEMT FAMILY MEMBER"/>
    <property type="match status" value="1"/>
</dbReference>
<name>A0AAV7V8L4_PLEWA</name>
<evidence type="ECO:0000256" key="1">
    <source>
        <dbReference type="ARBA" id="ARBA00007996"/>
    </source>
</evidence>
<dbReference type="GO" id="GO:0008170">
    <property type="term" value="F:N-methyltransferase activity"/>
    <property type="evidence" value="ECO:0007669"/>
    <property type="project" value="TreeGrafter"/>
</dbReference>
<gene>
    <name evidence="5" type="ORF">NDU88_000290</name>
</gene>
<proteinExistence type="inferred from homology"/>
<organism evidence="5 6">
    <name type="scientific">Pleurodeles waltl</name>
    <name type="common">Iberian ribbed newt</name>
    <dbReference type="NCBI Taxonomy" id="8319"/>
    <lineage>
        <taxon>Eukaryota</taxon>
        <taxon>Metazoa</taxon>
        <taxon>Chordata</taxon>
        <taxon>Craniata</taxon>
        <taxon>Vertebrata</taxon>
        <taxon>Euteleostomi</taxon>
        <taxon>Amphibia</taxon>
        <taxon>Batrachia</taxon>
        <taxon>Caudata</taxon>
        <taxon>Salamandroidea</taxon>
        <taxon>Salamandridae</taxon>
        <taxon>Pleurodelinae</taxon>
        <taxon>Pleurodeles</taxon>
    </lineage>
</organism>
<comment type="similarity">
    <text evidence="1">Belongs to the class I-like SAM-binding methyltransferase superfamily. NNMT/PNMT/TEMT family.</text>
</comment>
<keyword evidence="4" id="KW-0949">S-adenosyl-L-methionine</keyword>
<dbReference type="Gene3D" id="3.40.50.150">
    <property type="entry name" value="Vaccinia Virus protein VP39"/>
    <property type="match status" value="1"/>
</dbReference>
<reference evidence="5" key="1">
    <citation type="journal article" date="2022" name="bioRxiv">
        <title>Sequencing and chromosome-scale assembly of the giantPleurodeles waltlgenome.</title>
        <authorList>
            <person name="Brown T."/>
            <person name="Elewa A."/>
            <person name="Iarovenko S."/>
            <person name="Subramanian E."/>
            <person name="Araus A.J."/>
            <person name="Petzold A."/>
            <person name="Susuki M."/>
            <person name="Suzuki K.-i.T."/>
            <person name="Hayashi T."/>
            <person name="Toyoda A."/>
            <person name="Oliveira C."/>
            <person name="Osipova E."/>
            <person name="Leigh N.D."/>
            <person name="Simon A."/>
            <person name="Yun M.H."/>
        </authorList>
    </citation>
    <scope>NUCLEOTIDE SEQUENCE</scope>
    <source>
        <strain evidence="5">20211129_DDA</strain>
        <tissue evidence="5">Liver</tissue>
    </source>
</reference>
<accession>A0AAV7V8L4</accession>
<evidence type="ECO:0000313" key="5">
    <source>
        <dbReference type="EMBL" id="KAJ1196419.1"/>
    </source>
</evidence>
<dbReference type="Proteomes" id="UP001066276">
    <property type="component" value="Chromosome 2_1"/>
</dbReference>
<evidence type="ECO:0000256" key="2">
    <source>
        <dbReference type="ARBA" id="ARBA00022603"/>
    </source>
</evidence>
<dbReference type="EMBL" id="JANPWB010000003">
    <property type="protein sequence ID" value="KAJ1196419.1"/>
    <property type="molecule type" value="Genomic_DNA"/>
</dbReference>